<keyword evidence="3" id="KW-1185">Reference proteome</keyword>
<dbReference type="OrthoDB" id="37361at2"/>
<feature type="transmembrane region" description="Helical" evidence="1">
    <location>
        <begin position="6"/>
        <end position="26"/>
    </location>
</feature>
<keyword evidence="1" id="KW-0812">Transmembrane</keyword>
<keyword evidence="1" id="KW-0472">Membrane</keyword>
<dbReference type="EMBL" id="CP002351">
    <property type="protein sequence ID" value="AEH52036.1"/>
    <property type="molecule type" value="Genomic_DNA"/>
</dbReference>
<organism evidence="2 3">
    <name type="scientific">Pseudothermotoga thermarum DSM 5069</name>
    <dbReference type="NCBI Taxonomy" id="688269"/>
    <lineage>
        <taxon>Bacteria</taxon>
        <taxon>Thermotogati</taxon>
        <taxon>Thermotogota</taxon>
        <taxon>Thermotogae</taxon>
        <taxon>Thermotogales</taxon>
        <taxon>Thermotogaceae</taxon>
        <taxon>Pseudothermotoga</taxon>
    </lineage>
</organism>
<proteinExistence type="predicted"/>
<evidence type="ECO:0000313" key="3">
    <source>
        <dbReference type="Proteomes" id="UP000006804"/>
    </source>
</evidence>
<gene>
    <name evidence="2" type="ORF">Theth_1997</name>
</gene>
<dbReference type="Proteomes" id="UP000006804">
    <property type="component" value="Chromosome"/>
</dbReference>
<protein>
    <recommendedName>
        <fullName evidence="4">DUF4897 domain-containing protein</fullName>
    </recommendedName>
</protein>
<name>F7YWP6_9THEM</name>
<evidence type="ECO:0000313" key="2">
    <source>
        <dbReference type="EMBL" id="AEH52036.1"/>
    </source>
</evidence>
<reference evidence="2 3" key="1">
    <citation type="submission" date="2010-11" db="EMBL/GenBank/DDBJ databases">
        <title>The complete genome of Thermotoga thermarum DSM 5069.</title>
        <authorList>
            <consortium name="US DOE Joint Genome Institute (JGI-PGF)"/>
            <person name="Lucas S."/>
            <person name="Copeland A."/>
            <person name="Lapidus A."/>
            <person name="Bruce D."/>
            <person name="Goodwin L."/>
            <person name="Pitluck S."/>
            <person name="Kyrpides N."/>
            <person name="Mavromatis K."/>
            <person name="Ivanova N."/>
            <person name="Zeytun A."/>
            <person name="Brettin T."/>
            <person name="Detter J.C."/>
            <person name="Tapia R."/>
            <person name="Han C."/>
            <person name="Land M."/>
            <person name="Hauser L."/>
            <person name="Markowitz V."/>
            <person name="Cheng J.-F."/>
            <person name="Hugenholtz P."/>
            <person name="Woyke T."/>
            <person name="Wu D."/>
            <person name="Spring S."/>
            <person name="Schroeder M."/>
            <person name="Brambilla E."/>
            <person name="Klenk H.-P."/>
            <person name="Eisen J.A."/>
        </authorList>
    </citation>
    <scope>NUCLEOTIDE SEQUENCE [LARGE SCALE GENOMIC DNA]</scope>
    <source>
        <strain evidence="2 3">DSM 5069</strain>
    </source>
</reference>
<dbReference type="AlphaFoldDB" id="F7YWP6"/>
<dbReference type="InterPro" id="IPR032604">
    <property type="entry name" value="DUF4897"/>
</dbReference>
<dbReference type="HOGENOM" id="CLU_117668_0_0_0"/>
<dbReference type="RefSeq" id="WP_013933243.1">
    <property type="nucleotide sequence ID" value="NC_015707.1"/>
</dbReference>
<evidence type="ECO:0000256" key="1">
    <source>
        <dbReference type="SAM" id="Phobius"/>
    </source>
</evidence>
<dbReference type="STRING" id="688269.Theth_1997"/>
<keyword evidence="1" id="KW-1133">Transmembrane helix</keyword>
<dbReference type="eggNOG" id="ENOG50337CQ">
    <property type="taxonomic scope" value="Bacteria"/>
</dbReference>
<accession>F7YWP6</accession>
<dbReference type="PATRIC" id="fig|688269.3.peg.2059"/>
<dbReference type="Pfam" id="PF16238">
    <property type="entry name" value="DUF4897"/>
    <property type="match status" value="1"/>
</dbReference>
<sequence length="192" mass="21917" precursor="true">MNQRTLFYILIAFVGFFIVFQFITIFTQKPPFEIVYYRTKMEYDYNGSAVFTTTAGLFFKDKNKQASYVQQYQQVSLDTFRKYFEDVSKKIGREIEVVSMESSINERAGILEIVEVAKLNNAAVVTDGVVDTQMKDITLSASGDSEIVIVIPKDAVVVSVEPTPTKIVENQIYWQPIGSRMAFPRVVFKRGE</sequence>
<dbReference type="KEGG" id="tta:Theth_1997"/>
<evidence type="ECO:0008006" key="4">
    <source>
        <dbReference type="Google" id="ProtNLM"/>
    </source>
</evidence>